<dbReference type="Proteomes" id="UP000827872">
    <property type="component" value="Linkage Group LG02"/>
</dbReference>
<proteinExistence type="predicted"/>
<organism evidence="1 2">
    <name type="scientific">Sphaerodactylus townsendi</name>
    <dbReference type="NCBI Taxonomy" id="933632"/>
    <lineage>
        <taxon>Eukaryota</taxon>
        <taxon>Metazoa</taxon>
        <taxon>Chordata</taxon>
        <taxon>Craniata</taxon>
        <taxon>Vertebrata</taxon>
        <taxon>Euteleostomi</taxon>
        <taxon>Lepidosauria</taxon>
        <taxon>Squamata</taxon>
        <taxon>Bifurcata</taxon>
        <taxon>Gekkota</taxon>
        <taxon>Sphaerodactylidae</taxon>
        <taxon>Sphaerodactylus</taxon>
    </lineage>
</organism>
<gene>
    <name evidence="1" type="primary">RAPGEF4_2</name>
    <name evidence="1" type="ORF">K3G42_011751</name>
</gene>
<evidence type="ECO:0000313" key="2">
    <source>
        <dbReference type="Proteomes" id="UP000827872"/>
    </source>
</evidence>
<reference evidence="1" key="1">
    <citation type="submission" date="2021-08" db="EMBL/GenBank/DDBJ databases">
        <title>The first chromosome-level gecko genome reveals the dynamic sex chromosomes of Neotropical dwarf geckos (Sphaerodactylidae: Sphaerodactylus).</title>
        <authorList>
            <person name="Pinto B.J."/>
            <person name="Keating S.E."/>
            <person name="Gamble T."/>
        </authorList>
    </citation>
    <scope>NUCLEOTIDE SEQUENCE</scope>
    <source>
        <strain evidence="1">TG3544</strain>
    </source>
</reference>
<protein>
    <submittedName>
        <fullName evidence="1">Rap guanine nucleotide exchange factor 4</fullName>
    </submittedName>
</protein>
<evidence type="ECO:0000313" key="1">
    <source>
        <dbReference type="EMBL" id="KAH8013121.1"/>
    </source>
</evidence>
<name>A0ACB8G097_9SAUR</name>
<comment type="caution">
    <text evidence="1">The sequence shown here is derived from an EMBL/GenBank/DDBJ whole genome shotgun (WGS) entry which is preliminary data.</text>
</comment>
<dbReference type="EMBL" id="CM037615">
    <property type="protein sequence ID" value="KAH8013121.1"/>
    <property type="molecule type" value="Genomic_DNA"/>
</dbReference>
<keyword evidence="2" id="KW-1185">Reference proteome</keyword>
<sequence>MPSLISLPSQGTEQEKIDYALNNKRRVIRLVLQWAALYGDLLQEDEAAMAFLEEFYVSVSDDTRMTTALKEQLPEIEKTMKQLSEEAKAPQKKHKVLLQHFNTSDERTQKRQPIRGSDEILFKVYCIDHTYTTIRIPVASSVKEVISAVGDKLGSGDGLILVKMSSGGGRAREQRELSFHHASPHPLNL</sequence>
<accession>A0ACB8G097</accession>